<gene>
    <name evidence="2" type="ORF">FG384_15745</name>
</gene>
<feature type="region of interest" description="Disordered" evidence="1">
    <location>
        <begin position="1"/>
        <end position="65"/>
    </location>
</feature>
<keyword evidence="3" id="KW-1185">Reference proteome</keyword>
<proteinExistence type="predicted"/>
<dbReference type="RefSeq" id="WP_142643643.1">
    <property type="nucleotide sequence ID" value="NZ_VDGI01000019.1"/>
</dbReference>
<evidence type="ECO:0000313" key="3">
    <source>
        <dbReference type="Proteomes" id="UP000316626"/>
    </source>
</evidence>
<dbReference type="AlphaFoldDB" id="A0A544TMN3"/>
<dbReference type="Proteomes" id="UP000316626">
    <property type="component" value="Unassembled WGS sequence"/>
</dbReference>
<sequence length="65" mass="7459">MGRESDKGADNHPNSLPQLQKNPNARSKNAKEEISLELAELGNLMPKQEPMTPNQRRKNETEKRY</sequence>
<accession>A0A544TMN3</accession>
<protein>
    <submittedName>
        <fullName evidence="2">Uncharacterized protein</fullName>
    </submittedName>
</protein>
<organism evidence="2 3">
    <name type="scientific">Psychrobacillus vulpis</name>
    <dbReference type="NCBI Taxonomy" id="2325572"/>
    <lineage>
        <taxon>Bacteria</taxon>
        <taxon>Bacillati</taxon>
        <taxon>Bacillota</taxon>
        <taxon>Bacilli</taxon>
        <taxon>Bacillales</taxon>
        <taxon>Bacillaceae</taxon>
        <taxon>Psychrobacillus</taxon>
    </lineage>
</organism>
<feature type="compositionally biased region" description="Basic and acidic residues" evidence="1">
    <location>
        <begin position="1"/>
        <end position="10"/>
    </location>
</feature>
<dbReference type="EMBL" id="VDGI01000019">
    <property type="protein sequence ID" value="TQR18698.1"/>
    <property type="molecule type" value="Genomic_DNA"/>
</dbReference>
<dbReference type="OrthoDB" id="2971381at2"/>
<feature type="compositionally biased region" description="Polar residues" evidence="1">
    <location>
        <begin position="12"/>
        <end position="27"/>
    </location>
</feature>
<name>A0A544TMN3_9BACI</name>
<evidence type="ECO:0000256" key="1">
    <source>
        <dbReference type="SAM" id="MobiDB-lite"/>
    </source>
</evidence>
<reference evidence="2 3" key="1">
    <citation type="submission" date="2019-06" db="EMBL/GenBank/DDBJ databases">
        <title>Psychrobacillus vulpis sp. nov., a new species isolated from feces of a red fox that inhabits in The Tablas de Daimiel Natural Park, Albacete, Spain.</title>
        <authorList>
            <person name="Rodriguez M."/>
            <person name="Reina J.C."/>
            <person name="Bejar V."/>
            <person name="Llamas I."/>
        </authorList>
    </citation>
    <scope>NUCLEOTIDE SEQUENCE [LARGE SCALE GENOMIC DNA]</scope>
    <source>
        <strain evidence="2 3">Z8</strain>
    </source>
</reference>
<comment type="caution">
    <text evidence="2">The sequence shown here is derived from an EMBL/GenBank/DDBJ whole genome shotgun (WGS) entry which is preliminary data.</text>
</comment>
<evidence type="ECO:0000313" key="2">
    <source>
        <dbReference type="EMBL" id="TQR18698.1"/>
    </source>
</evidence>